<evidence type="ECO:0000313" key="3">
    <source>
        <dbReference type="Proteomes" id="UP000286990"/>
    </source>
</evidence>
<dbReference type="EMBL" id="QUSX01000001">
    <property type="protein sequence ID" value="RRQ50206.1"/>
    <property type="molecule type" value="Genomic_DNA"/>
</dbReference>
<feature type="transmembrane region" description="Helical" evidence="1">
    <location>
        <begin position="75"/>
        <end position="96"/>
    </location>
</feature>
<keyword evidence="1" id="KW-0472">Membrane</keyword>
<dbReference type="RefSeq" id="WP_125222022.1">
    <property type="nucleotide sequence ID" value="NZ_QUSX01000001.1"/>
</dbReference>
<comment type="caution">
    <text evidence="2">The sequence shown here is derived from an EMBL/GenBank/DDBJ whole genome shotgun (WGS) entry which is preliminary data.</text>
</comment>
<dbReference type="Proteomes" id="UP000286990">
    <property type="component" value="Unassembled WGS sequence"/>
</dbReference>
<protein>
    <submittedName>
        <fullName evidence="2">DUF1304 domain-containing protein</fullName>
    </submittedName>
</protein>
<dbReference type="OrthoDB" id="9803832at2"/>
<dbReference type="Pfam" id="PF06993">
    <property type="entry name" value="DUF1304"/>
    <property type="match status" value="1"/>
</dbReference>
<organism evidence="2 3">
    <name type="scientific">Maribacter algicola</name>
    <dbReference type="NCBI Taxonomy" id="2498892"/>
    <lineage>
        <taxon>Bacteria</taxon>
        <taxon>Pseudomonadati</taxon>
        <taxon>Bacteroidota</taxon>
        <taxon>Flavobacteriia</taxon>
        <taxon>Flavobacteriales</taxon>
        <taxon>Flavobacteriaceae</taxon>
        <taxon>Maribacter</taxon>
    </lineage>
</organism>
<feature type="transmembrane region" description="Helical" evidence="1">
    <location>
        <begin position="49"/>
        <end position="68"/>
    </location>
</feature>
<name>A0A3R8R211_9FLAO</name>
<feature type="transmembrane region" description="Helical" evidence="1">
    <location>
        <begin position="7"/>
        <end position="29"/>
    </location>
</feature>
<dbReference type="InterPro" id="IPR009732">
    <property type="entry name" value="DUF1304"/>
</dbReference>
<feature type="transmembrane region" description="Helical" evidence="1">
    <location>
        <begin position="102"/>
        <end position="120"/>
    </location>
</feature>
<proteinExistence type="predicted"/>
<keyword evidence="3" id="KW-1185">Reference proteome</keyword>
<reference evidence="3" key="2">
    <citation type="submission" date="2018-12" db="EMBL/GenBank/DDBJ databases">
        <title>Maribacter lutimaris sp. nov., isolated from marine sediment.</title>
        <authorList>
            <person name="Kim K.K."/>
        </authorList>
    </citation>
    <scope>NUCLEOTIDE SEQUENCE [LARGE SCALE GENOMIC DNA]</scope>
    <source>
        <strain evidence="3">PoM-212</strain>
    </source>
</reference>
<keyword evidence="1" id="KW-0812">Transmembrane</keyword>
<dbReference type="PANTHER" id="PTHR38446">
    <property type="entry name" value="BLL0914 PROTEIN"/>
    <property type="match status" value="1"/>
</dbReference>
<keyword evidence="1" id="KW-1133">Transmembrane helix</keyword>
<dbReference type="PANTHER" id="PTHR38446:SF1">
    <property type="entry name" value="BLL0914 PROTEIN"/>
    <property type="match status" value="1"/>
</dbReference>
<accession>A0A3R8R211</accession>
<reference evidence="3" key="1">
    <citation type="submission" date="2018-08" db="EMBL/GenBank/DDBJ databases">
        <authorList>
            <person name="Khan S.A."/>
            <person name="J S.E."/>
        </authorList>
    </citation>
    <scope>NUCLEOTIDE SEQUENCE [LARGE SCALE GENOMIC DNA]</scope>
    <source>
        <strain evidence="3">PoM-212</strain>
    </source>
</reference>
<gene>
    <name evidence="2" type="ORF">DZC72_06475</name>
</gene>
<evidence type="ECO:0000256" key="1">
    <source>
        <dbReference type="SAM" id="Phobius"/>
    </source>
</evidence>
<evidence type="ECO:0000313" key="2">
    <source>
        <dbReference type="EMBL" id="RRQ50206.1"/>
    </source>
</evidence>
<dbReference type="AlphaFoldDB" id="A0A3R8R211"/>
<sequence>MLVVAKIITLLVAMLHCYFLWLEMFAWTTKAKKVFRNFPSDLFEPTKSMAANQGLYNGFLAAGLLWSLTISSPEWTVNIALFFLACVFIAGVYGAISVSKKIFYLQGLPALLGIIVWSTLKFGL</sequence>